<dbReference type="EC" id="2.7.7.7" evidence="1"/>
<feature type="domain" description="DNA polymerase III delta N-terminal" evidence="9">
    <location>
        <begin position="3"/>
        <end position="117"/>
    </location>
</feature>
<keyword evidence="4" id="KW-0548">Nucleotidyltransferase</keyword>
<dbReference type="InterPro" id="IPR005790">
    <property type="entry name" value="DNA_polIII_delta"/>
</dbReference>
<dbReference type="InterPro" id="IPR048466">
    <property type="entry name" value="DNA_pol3_delta-like_C"/>
</dbReference>
<evidence type="ECO:0000256" key="6">
    <source>
        <dbReference type="ARBA" id="ARBA00022932"/>
    </source>
</evidence>
<evidence type="ECO:0000256" key="1">
    <source>
        <dbReference type="ARBA" id="ARBA00012417"/>
    </source>
</evidence>
<comment type="catalytic activity">
    <reaction evidence="8">
        <text>DNA(n) + a 2'-deoxyribonucleoside 5'-triphosphate = DNA(n+1) + diphosphate</text>
        <dbReference type="Rhea" id="RHEA:22508"/>
        <dbReference type="Rhea" id="RHEA-COMP:17339"/>
        <dbReference type="Rhea" id="RHEA-COMP:17340"/>
        <dbReference type="ChEBI" id="CHEBI:33019"/>
        <dbReference type="ChEBI" id="CHEBI:61560"/>
        <dbReference type="ChEBI" id="CHEBI:173112"/>
        <dbReference type="EC" id="2.7.7.7"/>
    </reaction>
</comment>
<dbReference type="RefSeq" id="WP_031417244.1">
    <property type="nucleotide sequence ID" value="NZ_CP064071.1"/>
</dbReference>
<dbReference type="PANTHER" id="PTHR34388">
    <property type="entry name" value="DNA POLYMERASE III SUBUNIT DELTA"/>
    <property type="match status" value="1"/>
</dbReference>
<keyword evidence="6" id="KW-0239">DNA-directed DNA polymerase</keyword>
<dbReference type="GO" id="GO:0003677">
    <property type="term" value="F:DNA binding"/>
    <property type="evidence" value="ECO:0007669"/>
    <property type="project" value="InterPro"/>
</dbReference>
<dbReference type="NCBIfam" id="TIGR01128">
    <property type="entry name" value="holA"/>
    <property type="match status" value="1"/>
</dbReference>
<dbReference type="Pfam" id="PF21694">
    <property type="entry name" value="DNA_pol3_delta_C"/>
    <property type="match status" value="1"/>
</dbReference>
<accession>A0A6H0A1L7</accession>
<evidence type="ECO:0000256" key="3">
    <source>
        <dbReference type="ARBA" id="ARBA00022679"/>
    </source>
</evidence>
<comment type="similarity">
    <text evidence="7">Belongs to the DNA polymerase HolA subunit family.</text>
</comment>
<dbReference type="AlphaFoldDB" id="A0A6H0A1L7"/>
<dbReference type="InterPro" id="IPR008921">
    <property type="entry name" value="DNA_pol3_clamp-load_cplx_C"/>
</dbReference>
<dbReference type="Gene3D" id="1.20.272.10">
    <property type="match status" value="1"/>
</dbReference>
<dbReference type="EMBL" id="MT075580">
    <property type="protein sequence ID" value="QIS31136.1"/>
    <property type="molecule type" value="Genomic_DNA"/>
</dbReference>
<organism evidence="11">
    <name type="scientific">Lysinibacillus sphaericus</name>
    <name type="common">Bacillus sphaericus</name>
    <dbReference type="NCBI Taxonomy" id="1421"/>
    <lineage>
        <taxon>Bacteria</taxon>
        <taxon>Bacillati</taxon>
        <taxon>Bacillota</taxon>
        <taxon>Bacilli</taxon>
        <taxon>Bacillales</taxon>
        <taxon>Bacillaceae</taxon>
        <taxon>Lysinibacillus</taxon>
    </lineage>
</organism>
<dbReference type="GO" id="GO:0003887">
    <property type="term" value="F:DNA-directed DNA polymerase activity"/>
    <property type="evidence" value="ECO:0007669"/>
    <property type="project" value="UniProtKB-KW"/>
</dbReference>
<feature type="domain" description="DNA polymerase III delta subunit-like C-terminal" evidence="10">
    <location>
        <begin position="193"/>
        <end position="308"/>
    </location>
</feature>
<dbReference type="Gene3D" id="3.40.50.300">
    <property type="entry name" value="P-loop containing nucleotide triphosphate hydrolases"/>
    <property type="match status" value="1"/>
</dbReference>
<evidence type="ECO:0000313" key="11">
    <source>
        <dbReference type="EMBL" id="QIS31136.1"/>
    </source>
</evidence>
<keyword evidence="5" id="KW-0235">DNA replication</keyword>
<geneLocation type="plasmid" evidence="11">
    <name>pSSII-1</name>
</geneLocation>
<proteinExistence type="inferred from homology"/>
<sequence>MIHLLFGTEDFLIAEKKKEICRVEGVSISSFDMRETSLTSALEDAQMSDLFGGKKIVFLNDSYFLTGDTSKKITHDTDALLDYLESPNPDSTVVLVVNNEKLDKRKKVVKELLQKATTTFEAKPLYNAEKWLVERCKVYGKTLTRQAAVIMQQQLGKDLFLLDTELTKLVLAVDNPTISEKDLEGVLSRTLEGDVFKIVDHVIYKRSEALEILDDLFRLGHDSIQILLILAGQFRLIHQVKAIHELGESPKNILKGIHPYRISMAEEQCQLYSIEDLQQRLKDCAELDLQMKRGYCDKVIGLETLILKWL</sequence>
<keyword evidence="11" id="KW-0614">Plasmid</keyword>
<evidence type="ECO:0000256" key="4">
    <source>
        <dbReference type="ARBA" id="ARBA00022695"/>
    </source>
</evidence>
<dbReference type="GO" id="GO:0006261">
    <property type="term" value="P:DNA-templated DNA replication"/>
    <property type="evidence" value="ECO:0007669"/>
    <property type="project" value="TreeGrafter"/>
</dbReference>
<evidence type="ECO:0000256" key="2">
    <source>
        <dbReference type="ARBA" id="ARBA00017703"/>
    </source>
</evidence>
<dbReference type="Gene3D" id="1.10.8.60">
    <property type="match status" value="1"/>
</dbReference>
<evidence type="ECO:0000259" key="9">
    <source>
        <dbReference type="Pfam" id="PF06144"/>
    </source>
</evidence>
<evidence type="ECO:0000259" key="10">
    <source>
        <dbReference type="Pfam" id="PF21694"/>
    </source>
</evidence>
<dbReference type="InterPro" id="IPR010372">
    <property type="entry name" value="DNA_pol3_delta_N"/>
</dbReference>
<dbReference type="PANTHER" id="PTHR34388:SF1">
    <property type="entry name" value="DNA POLYMERASE III SUBUNIT DELTA"/>
    <property type="match status" value="1"/>
</dbReference>
<name>A0A6H0A1L7_LYSSH</name>
<dbReference type="SUPFAM" id="SSF52540">
    <property type="entry name" value="P-loop containing nucleoside triphosphate hydrolases"/>
    <property type="match status" value="1"/>
</dbReference>
<dbReference type="Pfam" id="PF06144">
    <property type="entry name" value="DNA_pol3_delta"/>
    <property type="match status" value="1"/>
</dbReference>
<evidence type="ECO:0000256" key="5">
    <source>
        <dbReference type="ARBA" id="ARBA00022705"/>
    </source>
</evidence>
<dbReference type="GO" id="GO:0009360">
    <property type="term" value="C:DNA polymerase III complex"/>
    <property type="evidence" value="ECO:0007669"/>
    <property type="project" value="InterPro"/>
</dbReference>
<dbReference type="InterPro" id="IPR027417">
    <property type="entry name" value="P-loop_NTPase"/>
</dbReference>
<evidence type="ECO:0000256" key="8">
    <source>
        <dbReference type="ARBA" id="ARBA00049244"/>
    </source>
</evidence>
<dbReference type="SUPFAM" id="SSF48019">
    <property type="entry name" value="post-AAA+ oligomerization domain-like"/>
    <property type="match status" value="1"/>
</dbReference>
<protein>
    <recommendedName>
        <fullName evidence="2">DNA polymerase III subunit delta</fullName>
        <ecNumber evidence="1">2.7.7.7</ecNumber>
    </recommendedName>
</protein>
<reference evidence="11" key="1">
    <citation type="submission" date="2020-02" db="EMBL/GenBank/DDBJ databases">
        <authorList>
            <person name="Hu X."/>
            <person name="Yuan Z."/>
            <person name="Cheng J."/>
            <person name="Geng P."/>
        </authorList>
    </citation>
    <scope>NUCLEOTIDE SEQUENCE</scope>
    <source>
        <strain evidence="11">SSII-1</strain>
        <plasmid evidence="11">pSSII-1</plasmid>
    </source>
</reference>
<keyword evidence="3" id="KW-0808">Transferase</keyword>
<evidence type="ECO:0000256" key="7">
    <source>
        <dbReference type="ARBA" id="ARBA00034754"/>
    </source>
</evidence>